<organism evidence="3 4">
    <name type="scientific">Aquisalinus flavus</name>
    <dbReference type="NCBI Taxonomy" id="1526572"/>
    <lineage>
        <taxon>Bacteria</taxon>
        <taxon>Pseudomonadati</taxon>
        <taxon>Pseudomonadota</taxon>
        <taxon>Alphaproteobacteria</taxon>
        <taxon>Parvularculales</taxon>
        <taxon>Parvularculaceae</taxon>
        <taxon>Aquisalinus</taxon>
    </lineage>
</organism>
<keyword evidence="1" id="KW-0547">Nucleotide-binding</keyword>
<dbReference type="Pfam" id="PF03969">
    <property type="entry name" value="AFG1_ATPase"/>
    <property type="match status" value="1"/>
</dbReference>
<evidence type="ECO:0000313" key="3">
    <source>
        <dbReference type="EMBL" id="GGD15549.1"/>
    </source>
</evidence>
<dbReference type="SUPFAM" id="SSF52540">
    <property type="entry name" value="P-loop containing nucleoside triphosphate hydrolases"/>
    <property type="match status" value="1"/>
</dbReference>
<keyword evidence="3" id="KW-0132">Cell division</keyword>
<name>A0A8J2V247_9PROT</name>
<keyword evidence="3" id="KW-0131">Cell cycle</keyword>
<evidence type="ECO:0000256" key="1">
    <source>
        <dbReference type="ARBA" id="ARBA00022741"/>
    </source>
</evidence>
<protein>
    <submittedName>
        <fullName evidence="3">Cell division protein ZapE</fullName>
    </submittedName>
</protein>
<evidence type="ECO:0000256" key="2">
    <source>
        <dbReference type="ARBA" id="ARBA00022840"/>
    </source>
</evidence>
<dbReference type="GO" id="GO:0051301">
    <property type="term" value="P:cell division"/>
    <property type="evidence" value="ECO:0007669"/>
    <property type="project" value="UniProtKB-KW"/>
</dbReference>
<dbReference type="PANTHER" id="PTHR12169">
    <property type="entry name" value="ATPASE N2B"/>
    <property type="match status" value="1"/>
</dbReference>
<dbReference type="InterPro" id="IPR027417">
    <property type="entry name" value="P-loop_NTPase"/>
</dbReference>
<sequence length="385" mass="43073">MTGPLDRYDALVAAGTLSADPAQREAADRLQTLHEELGDYTPGKKGFFGSRRTPPRGLYLWGGVGRGKSLLMDLFFNNAPVADKRRVHFHEFMVGIHEQIAHWRKMDDATRKAQPNRVRKASLDDPIPHIARAAFAQGWLICFDEFQVTDITDATLLGRLFGYLFADGAVIVATSNRHPDDLYKDGINRELFVPFIDLLKETVDIHELTAAKDYRLEQLAGSPVYHCPLGPGADAAMDKAWTRLIAGGTERKSTHRVRGRTLTLPRTARGAARVGFKAMCGQALGAEDYLCLARNYHTVFMDHIPQMTKEQRNEAKRFVTFIDALYEHRTKFVCSADALPDDLYPSGDGSFEFARTASRLSEMQSENYLALEHAHQDGGTNITEM</sequence>
<dbReference type="PANTHER" id="PTHR12169:SF6">
    <property type="entry name" value="AFG1-LIKE ATPASE"/>
    <property type="match status" value="1"/>
</dbReference>
<comment type="caution">
    <text evidence="3">The sequence shown here is derived from an EMBL/GenBank/DDBJ whole genome shotgun (WGS) entry which is preliminary data.</text>
</comment>
<dbReference type="GO" id="GO:0016887">
    <property type="term" value="F:ATP hydrolysis activity"/>
    <property type="evidence" value="ECO:0007669"/>
    <property type="project" value="InterPro"/>
</dbReference>
<gene>
    <name evidence="3" type="ORF">GCM10011342_25390</name>
</gene>
<accession>A0A8J2V247</accession>
<dbReference type="GO" id="GO:0005737">
    <property type="term" value="C:cytoplasm"/>
    <property type="evidence" value="ECO:0007669"/>
    <property type="project" value="TreeGrafter"/>
</dbReference>
<dbReference type="NCBIfam" id="NF040713">
    <property type="entry name" value="ZapE"/>
    <property type="match status" value="1"/>
</dbReference>
<dbReference type="InterPro" id="IPR005654">
    <property type="entry name" value="ATPase_AFG1-like"/>
</dbReference>
<reference evidence="3" key="2">
    <citation type="submission" date="2020-09" db="EMBL/GenBank/DDBJ databases">
        <authorList>
            <person name="Sun Q."/>
            <person name="Zhou Y."/>
        </authorList>
    </citation>
    <scope>NUCLEOTIDE SEQUENCE</scope>
    <source>
        <strain evidence="3">CGMCC 1.12921</strain>
    </source>
</reference>
<evidence type="ECO:0000313" key="4">
    <source>
        <dbReference type="Proteomes" id="UP000613582"/>
    </source>
</evidence>
<keyword evidence="4" id="KW-1185">Reference proteome</keyword>
<dbReference type="Gene3D" id="3.40.50.300">
    <property type="entry name" value="P-loop containing nucleotide triphosphate hydrolases"/>
    <property type="match status" value="1"/>
</dbReference>
<dbReference type="AlphaFoldDB" id="A0A8J2V247"/>
<proteinExistence type="predicted"/>
<keyword evidence="2" id="KW-0067">ATP-binding</keyword>
<dbReference type="RefSeq" id="WP_188158059.1">
    <property type="nucleotide sequence ID" value="NZ_BMGH01000001.1"/>
</dbReference>
<reference evidence="3" key="1">
    <citation type="journal article" date="2014" name="Int. J. Syst. Evol. Microbiol.">
        <title>Complete genome sequence of Corynebacterium casei LMG S-19264T (=DSM 44701T), isolated from a smear-ripened cheese.</title>
        <authorList>
            <consortium name="US DOE Joint Genome Institute (JGI-PGF)"/>
            <person name="Walter F."/>
            <person name="Albersmeier A."/>
            <person name="Kalinowski J."/>
            <person name="Ruckert C."/>
        </authorList>
    </citation>
    <scope>NUCLEOTIDE SEQUENCE</scope>
    <source>
        <strain evidence="3">CGMCC 1.12921</strain>
    </source>
</reference>
<dbReference type="GO" id="GO:0005524">
    <property type="term" value="F:ATP binding"/>
    <property type="evidence" value="ECO:0007669"/>
    <property type="project" value="UniProtKB-KW"/>
</dbReference>
<dbReference type="Proteomes" id="UP000613582">
    <property type="component" value="Unassembled WGS sequence"/>
</dbReference>
<dbReference type="EMBL" id="BMGH01000001">
    <property type="protein sequence ID" value="GGD15549.1"/>
    <property type="molecule type" value="Genomic_DNA"/>
</dbReference>